<dbReference type="OMA" id="GHERMMS"/>
<comment type="caution">
    <text evidence="2">The sequence shown here is derived from an EMBL/GenBank/DDBJ whole genome shotgun (WGS) entry which is preliminary data.</text>
</comment>
<organism evidence="2 3">
    <name type="scientific">Trametes pubescens</name>
    <name type="common">White-rot fungus</name>
    <dbReference type="NCBI Taxonomy" id="154538"/>
    <lineage>
        <taxon>Eukaryota</taxon>
        <taxon>Fungi</taxon>
        <taxon>Dikarya</taxon>
        <taxon>Basidiomycota</taxon>
        <taxon>Agaricomycotina</taxon>
        <taxon>Agaricomycetes</taxon>
        <taxon>Polyporales</taxon>
        <taxon>Polyporaceae</taxon>
        <taxon>Trametes</taxon>
    </lineage>
</organism>
<keyword evidence="3" id="KW-1185">Reference proteome</keyword>
<protein>
    <submittedName>
        <fullName evidence="2">Uncharacterized protein</fullName>
    </submittedName>
</protein>
<feature type="compositionally biased region" description="Polar residues" evidence="1">
    <location>
        <begin position="230"/>
        <end position="242"/>
    </location>
</feature>
<feature type="region of interest" description="Disordered" evidence="1">
    <location>
        <begin position="230"/>
        <end position="291"/>
    </location>
</feature>
<feature type="region of interest" description="Disordered" evidence="1">
    <location>
        <begin position="1140"/>
        <end position="1163"/>
    </location>
</feature>
<feature type="compositionally biased region" description="Polar residues" evidence="1">
    <location>
        <begin position="568"/>
        <end position="588"/>
    </location>
</feature>
<feature type="compositionally biased region" description="Basic and acidic residues" evidence="1">
    <location>
        <begin position="609"/>
        <end position="619"/>
    </location>
</feature>
<sequence length="1163" mass="127568">MTERTAIALPLDPLQVLSQILNLPSLDVYEERWKVMDKDAVAYLKRQMVALQGRTEGAERHWKTDDDDAYDAFLLRRPMSPILSARARRETPHPEKGASAAKLPQSNKQMLEHYVVCQAQEIVPEETVVNTEEVLLANTARPSATHHFDDFLRSSSPPLDLPELEVLPIFPRSAPLGPRSGSILSPTVALDAMAQVSERLISKVRMREEDEEDLAEEHLVAVDGWQAFRTSSPATPSLADSSSEIDELFMPSSPGSELYRTDKLKMEVPQMPRSSRVGGAREQPLADQGNKLSEFLPPLVRPAPSCGPRIVQSPKSQPSSPRTSVTLSLLGQPSVLDVPEITAGSSDDDAHPSSDDSITFAIKAVERACGDRVGSEDPRHFILMEKLDEKDGMLMDVPLMRPPNEHPIGAFVVPCRLTDLLAPKDTSARKFGAERSFSADLKKAKGLQPLQIELSWIPFKYGRTVPTDEEVADVQNDPCPQLAKDIDLPQDEIVSRLAVLLDESMAFGSQPTSTETAPSLNAWLSNDQDVGDTVERYGFEAEQTLILTRQDRRRLAELPPFSDDHNSIDNLSQSDGNMSTPERPSTDATLLGGVQGEHANGGRATKRVRFQDPVHEEPTSARPVQAASSPEKYYAEDSGVFVYDSDNDSAIMSGGRRSFGQLSYDSEGFAGPTADGDLFQDVHFLHTGDYRFDYALTPGSYSQGFLPPYGLDTDILSPLRSDFYVLNGDGRDVEEVERAMAAPPLHQDPTHDRRSLLLPAATPLPAPLRSPTAVLPALTDHQTATFGSFHVNISDVRGSPRPQPELPAVFARPSLSHFLAICGKGSLAQASSVPLQTSVSIFDPEPSSPGVFEVQTSASTAAAHRSKDTPPELINNRTLVLPARYMSPSVGHRYMASLELIQKRALVRALTTCCAVELVEREQLGPDAENVHLILDCDTAVLFLSVESLPSRGEAVMALLTRLSWRFSRLLVVFECYPSSWNYKGDQDCTDKLVASAWSPPVVKAVKKLRRDLAIAEGVQTKHGATVVEYAFANTAQEAAIFVRMYGDIAETRDETGGALWGERGWLTQDERDGEYDLGGVSGMNIFVASLLLSQTTLEDFLEKSADDRLVEYAELAGTERMTRFNVEMARRLEAMQLPPSSPIDVATSSSSRDIGDSELGLY</sequence>
<reference evidence="2 3" key="1">
    <citation type="submission" date="2016-10" db="EMBL/GenBank/DDBJ databases">
        <title>Genome sequence of the basidiomycete white-rot fungus Trametes pubescens.</title>
        <authorList>
            <person name="Makela M.R."/>
            <person name="Granchi Z."/>
            <person name="Peng M."/>
            <person name="De Vries R.P."/>
            <person name="Grigoriev I."/>
            <person name="Riley R."/>
            <person name="Hilden K."/>
        </authorList>
    </citation>
    <scope>NUCLEOTIDE SEQUENCE [LARGE SCALE GENOMIC DNA]</scope>
    <source>
        <strain evidence="2 3">FBCC735</strain>
    </source>
</reference>
<evidence type="ECO:0000313" key="2">
    <source>
        <dbReference type="EMBL" id="OJT04460.1"/>
    </source>
</evidence>
<dbReference type="STRING" id="154538.A0A1M2V9X8"/>
<feature type="compositionally biased region" description="Basic and acidic residues" evidence="1">
    <location>
        <begin position="558"/>
        <end position="567"/>
    </location>
</feature>
<feature type="compositionally biased region" description="Basic and acidic residues" evidence="1">
    <location>
        <begin position="87"/>
        <end position="96"/>
    </location>
</feature>
<dbReference type="OrthoDB" id="2422840at2759"/>
<feature type="compositionally biased region" description="Polar residues" evidence="1">
    <location>
        <begin position="313"/>
        <end position="331"/>
    </location>
</feature>
<name>A0A1M2V9X8_TRAPU</name>
<gene>
    <name evidence="2" type="ORF">TRAPUB_4730</name>
</gene>
<evidence type="ECO:0000313" key="3">
    <source>
        <dbReference type="Proteomes" id="UP000184267"/>
    </source>
</evidence>
<feature type="region of interest" description="Disordered" evidence="1">
    <location>
        <begin position="558"/>
        <end position="630"/>
    </location>
</feature>
<dbReference type="Proteomes" id="UP000184267">
    <property type="component" value="Unassembled WGS sequence"/>
</dbReference>
<proteinExistence type="predicted"/>
<feature type="region of interest" description="Disordered" evidence="1">
    <location>
        <begin position="303"/>
        <end position="331"/>
    </location>
</feature>
<accession>A0A1M2V9X8</accession>
<evidence type="ECO:0000256" key="1">
    <source>
        <dbReference type="SAM" id="MobiDB-lite"/>
    </source>
</evidence>
<dbReference type="AlphaFoldDB" id="A0A1M2V9X8"/>
<feature type="region of interest" description="Disordered" evidence="1">
    <location>
        <begin position="84"/>
        <end position="104"/>
    </location>
</feature>
<dbReference type="EMBL" id="MNAD01001539">
    <property type="protein sequence ID" value="OJT04460.1"/>
    <property type="molecule type" value="Genomic_DNA"/>
</dbReference>